<feature type="signal peptide" evidence="1">
    <location>
        <begin position="1"/>
        <end position="24"/>
    </location>
</feature>
<proteinExistence type="predicted"/>
<organism evidence="2 3">
    <name type="scientific">Siphonobacter aquaeclarae</name>
    <dbReference type="NCBI Taxonomy" id="563176"/>
    <lineage>
        <taxon>Bacteria</taxon>
        <taxon>Pseudomonadati</taxon>
        <taxon>Bacteroidota</taxon>
        <taxon>Cytophagia</taxon>
        <taxon>Cytophagales</taxon>
        <taxon>Cytophagaceae</taxon>
        <taxon>Siphonobacter</taxon>
    </lineage>
</organism>
<evidence type="ECO:0000313" key="2">
    <source>
        <dbReference type="EMBL" id="SDL58281.1"/>
    </source>
</evidence>
<name>A0A1G9L8J9_9BACT</name>
<keyword evidence="1" id="KW-0732">Signal</keyword>
<gene>
    <name evidence="2" type="ORF">SAMN04488090_1316</name>
</gene>
<reference evidence="2 3" key="1">
    <citation type="submission" date="2016-10" db="EMBL/GenBank/DDBJ databases">
        <authorList>
            <person name="de Groot N.N."/>
        </authorList>
    </citation>
    <scope>NUCLEOTIDE SEQUENCE [LARGE SCALE GENOMIC DNA]</scope>
    <source>
        <strain evidence="2 3">DSM 21668</strain>
    </source>
</reference>
<evidence type="ECO:0000256" key="1">
    <source>
        <dbReference type="SAM" id="SignalP"/>
    </source>
</evidence>
<feature type="chain" id="PRO_5011461377" evidence="1">
    <location>
        <begin position="25"/>
        <end position="195"/>
    </location>
</feature>
<dbReference type="EMBL" id="FNGS01000002">
    <property type="protein sequence ID" value="SDL58281.1"/>
    <property type="molecule type" value="Genomic_DNA"/>
</dbReference>
<evidence type="ECO:0000313" key="3">
    <source>
        <dbReference type="Proteomes" id="UP000198901"/>
    </source>
</evidence>
<keyword evidence="3" id="KW-1185">Reference proteome</keyword>
<sequence>MKTFICVKFSLAFLFLLAVSAASGGPVSDGWHSGKVELQTGEWLTGELHFKPELGLLEFSMDGVLSTLSAQKVASFYYFEPESNRVRNFIVEQSEESGRLVPSFFEVLVDGRIRLLGKEQPQRLSWHHSAKEPARMTYFFQTPDGAIEKYRGRLHQIYAVLTDRRDEVSFFVRRINWYQLEEKPVVELFRYCNAL</sequence>
<dbReference type="Proteomes" id="UP000198901">
    <property type="component" value="Unassembled WGS sequence"/>
</dbReference>
<protein>
    <submittedName>
        <fullName evidence="2">Uncharacterized protein</fullName>
    </submittedName>
</protein>
<dbReference type="AlphaFoldDB" id="A0A1G9L8J9"/>
<accession>A0A1G9L8J9</accession>